<proteinExistence type="predicted"/>
<feature type="compositionally biased region" description="Basic and acidic residues" evidence="1">
    <location>
        <begin position="649"/>
        <end position="663"/>
    </location>
</feature>
<feature type="region of interest" description="Disordered" evidence="1">
    <location>
        <begin position="593"/>
        <end position="686"/>
    </location>
</feature>
<organism evidence="2 3">
    <name type="scientific">Strongylocentrotus purpuratus</name>
    <name type="common">Purple sea urchin</name>
    <dbReference type="NCBI Taxonomy" id="7668"/>
    <lineage>
        <taxon>Eukaryota</taxon>
        <taxon>Metazoa</taxon>
        <taxon>Echinodermata</taxon>
        <taxon>Eleutherozoa</taxon>
        <taxon>Echinozoa</taxon>
        <taxon>Echinoidea</taxon>
        <taxon>Euechinoidea</taxon>
        <taxon>Echinacea</taxon>
        <taxon>Camarodonta</taxon>
        <taxon>Echinidea</taxon>
        <taxon>Strongylocentrotidae</taxon>
        <taxon>Strongylocentrotus</taxon>
    </lineage>
</organism>
<keyword evidence="3" id="KW-1185">Reference proteome</keyword>
<feature type="region of interest" description="Disordered" evidence="1">
    <location>
        <begin position="411"/>
        <end position="430"/>
    </location>
</feature>
<dbReference type="KEGG" id="spu:100890649"/>
<feature type="compositionally biased region" description="Polar residues" evidence="1">
    <location>
        <begin position="131"/>
        <end position="140"/>
    </location>
</feature>
<accession>A0A7M7GI82</accession>
<dbReference type="GeneID" id="100890649"/>
<evidence type="ECO:0000313" key="3">
    <source>
        <dbReference type="Proteomes" id="UP000007110"/>
    </source>
</evidence>
<feature type="region of interest" description="Disordered" evidence="1">
    <location>
        <begin position="123"/>
        <end position="149"/>
    </location>
</feature>
<feature type="compositionally biased region" description="Polar residues" evidence="1">
    <location>
        <begin position="280"/>
        <end position="291"/>
    </location>
</feature>
<dbReference type="InParanoid" id="A0A7M7GI82"/>
<dbReference type="OrthoDB" id="10347294at2759"/>
<dbReference type="Proteomes" id="UP000007110">
    <property type="component" value="Unassembled WGS sequence"/>
</dbReference>
<sequence length="686" mass="76722">MTYGTKDYGAVASAYGPLTRHMPRAKATTGQQDGDNQRKQKQKVLYGSLLEYTKRMDKIKQARMAISKSKDQGRLSSVPKQRRHFKMVLPGLDQLEHDALSLTNKFISQAHFQSASSAADKVNEALPSEGNAKSSIFSNDVQERSKASPNSFKQNWRVLKDVKVRHIPVLKTKDGVVYSTVSRPAKINEPRDAVTTFEDTKTTIVKLDENGNAITNVTNERFRKYHPGILPKPGMKGPYKSKVTLHVSLPQMGNEFDGESDDERDTSSCSIDLPNDGRDSQSSSRVQTPNPTKIDMGQDISSATQQNKDKFEAAISSNTKYVTQNVISRPENVIKSSERNVTLTQTSSVKKTAVVSPTKTLKPGKKFPLESKHGEKNHYPCADCPVCKAEMEAPPSQTSILKKIDKPLPDIKSLSGQGSIPEKNKTKRGSLQQITLPGGVMKLGKVTYHRTYKINVRPVVGGVNSELKLHDSFEDAVKGTDVLREAERTLRFEKNRKQNQEQRKRFSIDTDEKLMQPLCRHGRFVHECYTCRAVEEIRQRLKGSYSSSEQQFQWNLLSKHERHLTQKVNATKVKPPMRKNAPFRLSAIPKATDISQAAEDTRKPDGKPGGRILTEKEEGRANPQGLLPTHAGNSNGEKGATVANDDEESANRKVRFAEERIYDPMRGSYRQGNSNNDQMILPPLKN</sequence>
<feature type="region of interest" description="Disordered" evidence="1">
    <location>
        <begin position="252"/>
        <end position="300"/>
    </location>
</feature>
<protein>
    <submittedName>
        <fullName evidence="2">Uncharacterized protein</fullName>
    </submittedName>
</protein>
<name>A0A7M7GI82_STRPU</name>
<evidence type="ECO:0000313" key="2">
    <source>
        <dbReference type="EnsemblMetazoa" id="XP_003731449"/>
    </source>
</evidence>
<reference evidence="2" key="2">
    <citation type="submission" date="2021-01" db="UniProtKB">
        <authorList>
            <consortium name="EnsemblMetazoa"/>
        </authorList>
    </citation>
    <scope>IDENTIFICATION</scope>
</reference>
<reference evidence="3" key="1">
    <citation type="submission" date="2015-02" db="EMBL/GenBank/DDBJ databases">
        <title>Genome sequencing for Strongylocentrotus purpuratus.</title>
        <authorList>
            <person name="Murali S."/>
            <person name="Liu Y."/>
            <person name="Vee V."/>
            <person name="English A."/>
            <person name="Wang M."/>
            <person name="Skinner E."/>
            <person name="Han Y."/>
            <person name="Muzny D.M."/>
            <person name="Worley K.C."/>
            <person name="Gibbs R.A."/>
        </authorList>
    </citation>
    <scope>NUCLEOTIDE SEQUENCE</scope>
</reference>
<feature type="compositionally biased region" description="Basic and acidic residues" evidence="1">
    <location>
        <begin position="599"/>
        <end position="620"/>
    </location>
</feature>
<feature type="region of interest" description="Disordered" evidence="1">
    <location>
        <begin position="14"/>
        <end position="41"/>
    </location>
</feature>
<dbReference type="RefSeq" id="XP_003731449.2">
    <property type="nucleotide sequence ID" value="XM_003731401.3"/>
</dbReference>
<dbReference type="EnsemblMetazoa" id="XM_003731401">
    <property type="protein sequence ID" value="XP_003731449"/>
    <property type="gene ID" value="LOC100890649"/>
</dbReference>
<dbReference type="AlphaFoldDB" id="A0A7M7GI82"/>
<dbReference type="OMA" id="FAEERIY"/>
<evidence type="ECO:0000256" key="1">
    <source>
        <dbReference type="SAM" id="MobiDB-lite"/>
    </source>
</evidence>